<gene>
    <name evidence="1" type="primary">ga11794</name>
    <name evidence="1" type="ORF">PR202_ga11794</name>
</gene>
<evidence type="ECO:0000313" key="2">
    <source>
        <dbReference type="Proteomes" id="UP001054889"/>
    </source>
</evidence>
<accession>A0AAV5CAI0</accession>
<evidence type="ECO:0000313" key="1">
    <source>
        <dbReference type="EMBL" id="GJM95094.1"/>
    </source>
</evidence>
<dbReference type="Pfam" id="PF07893">
    <property type="entry name" value="DUF1668"/>
    <property type="match status" value="1"/>
</dbReference>
<comment type="caution">
    <text evidence="1">The sequence shown here is derived from an EMBL/GenBank/DDBJ whole genome shotgun (WGS) entry which is preliminary data.</text>
</comment>
<proteinExistence type="predicted"/>
<name>A0AAV5CAI0_ELECO</name>
<reference evidence="1" key="2">
    <citation type="submission" date="2021-12" db="EMBL/GenBank/DDBJ databases">
        <title>Resequencing data analysis of finger millet.</title>
        <authorList>
            <person name="Hatakeyama M."/>
            <person name="Aluri S."/>
            <person name="Balachadran M.T."/>
            <person name="Sivarajan S.R."/>
            <person name="Poveda L."/>
            <person name="Shimizu-Inatsugi R."/>
            <person name="Schlapbach R."/>
            <person name="Sreeman S.M."/>
            <person name="Shimizu K.K."/>
        </authorList>
    </citation>
    <scope>NUCLEOTIDE SEQUENCE</scope>
</reference>
<protein>
    <submittedName>
        <fullName evidence="1">Uncharacterized protein</fullName>
    </submittedName>
</protein>
<dbReference type="AlphaFoldDB" id="A0AAV5CAI0"/>
<dbReference type="EMBL" id="BQKI01000005">
    <property type="protein sequence ID" value="GJM95094.1"/>
    <property type="molecule type" value="Genomic_DNA"/>
</dbReference>
<sequence length="101" mass="11141">MDLSCLATGFCDTLPIVQRVGLDITPPESWLLKNAVLVSMGSGRFCVAKFFDCVDDYNNPQVVVLTGVEVVPSDDHEREQSLCLFRRKSECLASDTIVCVL</sequence>
<organism evidence="1 2">
    <name type="scientific">Eleusine coracana subsp. coracana</name>
    <dbReference type="NCBI Taxonomy" id="191504"/>
    <lineage>
        <taxon>Eukaryota</taxon>
        <taxon>Viridiplantae</taxon>
        <taxon>Streptophyta</taxon>
        <taxon>Embryophyta</taxon>
        <taxon>Tracheophyta</taxon>
        <taxon>Spermatophyta</taxon>
        <taxon>Magnoliopsida</taxon>
        <taxon>Liliopsida</taxon>
        <taxon>Poales</taxon>
        <taxon>Poaceae</taxon>
        <taxon>PACMAD clade</taxon>
        <taxon>Chloridoideae</taxon>
        <taxon>Cynodonteae</taxon>
        <taxon>Eleusininae</taxon>
        <taxon>Eleusine</taxon>
    </lineage>
</organism>
<dbReference type="Proteomes" id="UP001054889">
    <property type="component" value="Unassembled WGS sequence"/>
</dbReference>
<reference evidence="1" key="1">
    <citation type="journal article" date="2018" name="DNA Res.">
        <title>Multiple hybrid de novo genome assembly of finger millet, an orphan allotetraploid crop.</title>
        <authorList>
            <person name="Hatakeyama M."/>
            <person name="Aluri S."/>
            <person name="Balachadran M.T."/>
            <person name="Sivarajan S.R."/>
            <person name="Patrignani A."/>
            <person name="Gruter S."/>
            <person name="Poveda L."/>
            <person name="Shimizu-Inatsugi R."/>
            <person name="Baeten J."/>
            <person name="Francoijs K.J."/>
            <person name="Nataraja K.N."/>
            <person name="Reddy Y.A.N."/>
            <person name="Phadnis S."/>
            <person name="Ravikumar R.L."/>
            <person name="Schlapbach R."/>
            <person name="Sreeman S.M."/>
            <person name="Shimizu K.K."/>
        </authorList>
    </citation>
    <scope>NUCLEOTIDE SEQUENCE</scope>
</reference>
<dbReference type="InterPro" id="IPR012871">
    <property type="entry name" value="DUF1668_ORYSA"/>
</dbReference>
<keyword evidence="2" id="KW-1185">Reference proteome</keyword>